<feature type="domain" description="Reverse transcriptase zinc-binding" evidence="1">
    <location>
        <begin position="62"/>
        <end position="124"/>
    </location>
</feature>
<protein>
    <recommendedName>
        <fullName evidence="1">Reverse transcriptase zinc-binding domain-containing protein</fullName>
    </recommendedName>
</protein>
<reference evidence="2" key="1">
    <citation type="journal article" date="2023" name="Plant J.">
        <title>Genome sequences and population genomics provide insights into the demographic history, inbreeding, and mutation load of two 'living fossil' tree species of Dipteronia.</title>
        <authorList>
            <person name="Feng Y."/>
            <person name="Comes H.P."/>
            <person name="Chen J."/>
            <person name="Zhu S."/>
            <person name="Lu R."/>
            <person name="Zhang X."/>
            <person name="Li P."/>
            <person name="Qiu J."/>
            <person name="Olsen K.M."/>
            <person name="Qiu Y."/>
        </authorList>
    </citation>
    <scope>NUCLEOTIDE SEQUENCE</scope>
    <source>
        <strain evidence="2">NBL</strain>
    </source>
</reference>
<dbReference type="InterPro" id="IPR026960">
    <property type="entry name" value="RVT-Znf"/>
</dbReference>
<comment type="caution">
    <text evidence="2">The sequence shown here is derived from an EMBL/GenBank/DDBJ whole genome shotgun (WGS) entry which is preliminary data.</text>
</comment>
<proteinExistence type="predicted"/>
<dbReference type="EMBL" id="JANJYJ010000008">
    <property type="protein sequence ID" value="KAK3194282.1"/>
    <property type="molecule type" value="Genomic_DNA"/>
</dbReference>
<dbReference type="Proteomes" id="UP001281410">
    <property type="component" value="Unassembled WGS sequence"/>
</dbReference>
<dbReference type="AlphaFoldDB" id="A0AAE0DX40"/>
<dbReference type="Pfam" id="PF13966">
    <property type="entry name" value="zf-RVT"/>
    <property type="match status" value="1"/>
</dbReference>
<organism evidence="2 3">
    <name type="scientific">Dipteronia sinensis</name>
    <dbReference type="NCBI Taxonomy" id="43782"/>
    <lineage>
        <taxon>Eukaryota</taxon>
        <taxon>Viridiplantae</taxon>
        <taxon>Streptophyta</taxon>
        <taxon>Embryophyta</taxon>
        <taxon>Tracheophyta</taxon>
        <taxon>Spermatophyta</taxon>
        <taxon>Magnoliopsida</taxon>
        <taxon>eudicotyledons</taxon>
        <taxon>Gunneridae</taxon>
        <taxon>Pentapetalae</taxon>
        <taxon>rosids</taxon>
        <taxon>malvids</taxon>
        <taxon>Sapindales</taxon>
        <taxon>Sapindaceae</taxon>
        <taxon>Hippocastanoideae</taxon>
        <taxon>Acereae</taxon>
        <taxon>Dipteronia</taxon>
    </lineage>
</organism>
<evidence type="ECO:0000313" key="3">
    <source>
        <dbReference type="Proteomes" id="UP001281410"/>
    </source>
</evidence>
<keyword evidence="3" id="KW-1185">Reference proteome</keyword>
<evidence type="ECO:0000313" key="2">
    <source>
        <dbReference type="EMBL" id="KAK3194282.1"/>
    </source>
</evidence>
<name>A0AAE0DX40_9ROSI</name>
<gene>
    <name evidence="2" type="ORF">Dsin_025592</name>
</gene>
<evidence type="ECO:0000259" key="1">
    <source>
        <dbReference type="Pfam" id="PF13966"/>
    </source>
</evidence>
<sequence length="125" mass="14463">MKSGILTLPKPLDNDTKELHLRLGSSRIEDVILWHYEEIGRYTVNNGYWVGRNMEAKASTSSGSSQSFWWKVLWKLKIPQKVKIFVWKTCFDWIPTTFSLAQRDVPVMVRCPACRASDDSTFHAL</sequence>
<accession>A0AAE0DX40</accession>